<gene>
    <name evidence="14" type="ORF">RGC78_01570</name>
</gene>
<dbReference type="GO" id="GO:0006508">
    <property type="term" value="P:proteolysis"/>
    <property type="evidence" value="ECO:0007669"/>
    <property type="project" value="UniProtKB-KW"/>
</dbReference>
<evidence type="ECO:0000313" key="14">
    <source>
        <dbReference type="EMBL" id="MDR5586150.1"/>
    </source>
</evidence>
<evidence type="ECO:0000256" key="5">
    <source>
        <dbReference type="ARBA" id="ARBA00022692"/>
    </source>
</evidence>
<keyword evidence="8" id="KW-0862">Zinc</keyword>
<evidence type="ECO:0000256" key="10">
    <source>
        <dbReference type="ARBA" id="ARBA00023049"/>
    </source>
</evidence>
<keyword evidence="5 12" id="KW-0812">Transmembrane</keyword>
<comment type="caution">
    <text evidence="14">The sequence shown here is derived from an EMBL/GenBank/DDBJ whole genome shotgun (WGS) entry which is preliminary data.</text>
</comment>
<comment type="subcellular location">
    <subcellularLocation>
        <location evidence="2">Membrane</location>
        <topology evidence="2">Multi-pass membrane protein</topology>
    </subcellularLocation>
</comment>
<dbReference type="PANTHER" id="PTHR39188">
    <property type="entry name" value="MEMBRANE-ASSOCIATED ZINC METALLOPROTEASE M50B"/>
    <property type="match status" value="1"/>
</dbReference>
<evidence type="ECO:0000256" key="6">
    <source>
        <dbReference type="ARBA" id="ARBA00022723"/>
    </source>
</evidence>
<dbReference type="Pfam" id="PF02163">
    <property type="entry name" value="Peptidase_M50"/>
    <property type="match status" value="1"/>
</dbReference>
<dbReference type="GO" id="GO:0008233">
    <property type="term" value="F:peptidase activity"/>
    <property type="evidence" value="ECO:0007669"/>
    <property type="project" value="UniProtKB-KW"/>
</dbReference>
<comment type="cofactor">
    <cofactor evidence="1">
        <name>Zn(2+)</name>
        <dbReference type="ChEBI" id="CHEBI:29105"/>
    </cofactor>
</comment>
<feature type="domain" description="Peptidase M50" evidence="13">
    <location>
        <begin position="111"/>
        <end position="153"/>
    </location>
</feature>
<proteinExistence type="inferred from homology"/>
<evidence type="ECO:0000256" key="9">
    <source>
        <dbReference type="ARBA" id="ARBA00022989"/>
    </source>
</evidence>
<dbReference type="SUPFAM" id="SSF54631">
    <property type="entry name" value="CBS-domain pair"/>
    <property type="match status" value="1"/>
</dbReference>
<keyword evidence="11 12" id="KW-0472">Membrane</keyword>
<name>A0ABU1ECR2_9CLOT</name>
<dbReference type="InterPro" id="IPR008915">
    <property type="entry name" value="Peptidase_M50"/>
</dbReference>
<dbReference type="PANTHER" id="PTHR39188:SF3">
    <property type="entry name" value="STAGE IV SPORULATION PROTEIN FB"/>
    <property type="match status" value="1"/>
</dbReference>
<dbReference type="Proteomes" id="UP001256646">
    <property type="component" value="Unassembled WGS sequence"/>
</dbReference>
<keyword evidence="6" id="KW-0479">Metal-binding</keyword>
<evidence type="ECO:0000256" key="4">
    <source>
        <dbReference type="ARBA" id="ARBA00022670"/>
    </source>
</evidence>
<dbReference type="EMBL" id="JAVJAN010000003">
    <property type="protein sequence ID" value="MDR5586150.1"/>
    <property type="molecule type" value="Genomic_DNA"/>
</dbReference>
<feature type="transmembrane region" description="Helical" evidence="12">
    <location>
        <begin position="148"/>
        <end position="167"/>
    </location>
</feature>
<feature type="transmembrane region" description="Helical" evidence="12">
    <location>
        <begin position="76"/>
        <end position="96"/>
    </location>
</feature>
<feature type="transmembrane region" description="Helical" evidence="12">
    <location>
        <begin position="12"/>
        <end position="34"/>
    </location>
</feature>
<dbReference type="RefSeq" id="WP_309555886.1">
    <property type="nucleotide sequence ID" value="NZ_JAVJAN010000003.1"/>
</dbReference>
<evidence type="ECO:0000256" key="3">
    <source>
        <dbReference type="ARBA" id="ARBA00007931"/>
    </source>
</evidence>
<sequence>MKKWYSIFIIEILIIFAILDFKSTLFISFFWIIAHECIHILVAKEFGCKFYNMKLNLSGTYAELSDVDELSEKKKLILYLSGPAFNIFMVVFLFFIQEYVDSNFIKRSIDINLSLGIFNLLPAYPLDGSRIYEILLSKKFLYKESKKITGIFSFIVSSIFFILFIIMIFLHKINISLFLAAILMTYATIREKEKTMYIIMSDMIKKSRKLEKYDYIENKSISVYYKKGLVNVLTLVDKNKFNTFYVIDDDMQLLKIIHEDELLRALKEYGNITLEEYVKKNIKNLYENNKM</sequence>
<evidence type="ECO:0000259" key="13">
    <source>
        <dbReference type="Pfam" id="PF02163"/>
    </source>
</evidence>
<keyword evidence="10" id="KW-0482">Metalloprotease</keyword>
<evidence type="ECO:0000256" key="8">
    <source>
        <dbReference type="ARBA" id="ARBA00022833"/>
    </source>
</evidence>
<keyword evidence="7" id="KW-0378">Hydrolase</keyword>
<dbReference type="InterPro" id="IPR046342">
    <property type="entry name" value="CBS_dom_sf"/>
</dbReference>
<accession>A0ABU1ECR2</accession>
<evidence type="ECO:0000256" key="1">
    <source>
        <dbReference type="ARBA" id="ARBA00001947"/>
    </source>
</evidence>
<comment type="similarity">
    <text evidence="3">Belongs to the peptidase M50B family.</text>
</comment>
<keyword evidence="4 14" id="KW-0645">Protease</keyword>
<keyword evidence="9 12" id="KW-1133">Transmembrane helix</keyword>
<organism evidence="14 15">
    <name type="scientific">Clostridium aquiflavi</name>
    <dbReference type="NCBI Taxonomy" id="3073603"/>
    <lineage>
        <taxon>Bacteria</taxon>
        <taxon>Bacillati</taxon>
        <taxon>Bacillota</taxon>
        <taxon>Clostridia</taxon>
        <taxon>Eubacteriales</taxon>
        <taxon>Clostridiaceae</taxon>
        <taxon>Clostridium</taxon>
    </lineage>
</organism>
<evidence type="ECO:0000256" key="12">
    <source>
        <dbReference type="SAM" id="Phobius"/>
    </source>
</evidence>
<evidence type="ECO:0000256" key="11">
    <source>
        <dbReference type="ARBA" id="ARBA00023136"/>
    </source>
</evidence>
<evidence type="ECO:0000256" key="2">
    <source>
        <dbReference type="ARBA" id="ARBA00004141"/>
    </source>
</evidence>
<evidence type="ECO:0000313" key="15">
    <source>
        <dbReference type="Proteomes" id="UP001256646"/>
    </source>
</evidence>
<keyword evidence="15" id="KW-1185">Reference proteome</keyword>
<reference evidence="14 15" key="1">
    <citation type="submission" date="2023-09" db="EMBL/GenBank/DDBJ databases">
        <authorList>
            <person name="Zhai L."/>
        </authorList>
    </citation>
    <scope>NUCLEOTIDE SEQUENCE [LARGE SCALE GENOMIC DNA]</scope>
    <source>
        <strain evidence="14 15">5 N-1</strain>
    </source>
</reference>
<evidence type="ECO:0000256" key="7">
    <source>
        <dbReference type="ARBA" id="ARBA00022801"/>
    </source>
</evidence>
<protein>
    <submittedName>
        <fullName evidence="14">Site-2 protease family protein</fullName>
    </submittedName>
</protein>